<evidence type="ECO:0000313" key="2">
    <source>
        <dbReference type="Proteomes" id="UP001589619"/>
    </source>
</evidence>
<evidence type="ECO:0008006" key="3">
    <source>
        <dbReference type="Google" id="ProtNLM"/>
    </source>
</evidence>
<proteinExistence type="predicted"/>
<comment type="caution">
    <text evidence="1">The sequence shown here is derived from an EMBL/GenBank/DDBJ whole genome shotgun (WGS) entry which is preliminary data.</text>
</comment>
<protein>
    <recommendedName>
        <fullName evidence="3">YtxH domain-containing protein</fullName>
    </recommendedName>
</protein>
<name>A0ABV5W2U5_9BACL</name>
<organism evidence="1 2">
    <name type="scientific">Paenibacillus hodogayensis</name>
    <dbReference type="NCBI Taxonomy" id="279208"/>
    <lineage>
        <taxon>Bacteria</taxon>
        <taxon>Bacillati</taxon>
        <taxon>Bacillota</taxon>
        <taxon>Bacilli</taxon>
        <taxon>Bacillales</taxon>
        <taxon>Paenibacillaceae</taxon>
        <taxon>Paenibacillus</taxon>
    </lineage>
</organism>
<dbReference type="Proteomes" id="UP001589619">
    <property type="component" value="Unassembled WGS sequence"/>
</dbReference>
<dbReference type="EMBL" id="JBHMAG010000016">
    <property type="protein sequence ID" value="MFB9754894.1"/>
    <property type="molecule type" value="Genomic_DNA"/>
</dbReference>
<keyword evidence="2" id="KW-1185">Reference proteome</keyword>
<reference evidence="1 2" key="1">
    <citation type="submission" date="2024-09" db="EMBL/GenBank/DDBJ databases">
        <authorList>
            <person name="Sun Q."/>
            <person name="Mori K."/>
        </authorList>
    </citation>
    <scope>NUCLEOTIDE SEQUENCE [LARGE SCALE GENOMIC DNA]</scope>
    <source>
        <strain evidence="1 2">JCM 12520</strain>
    </source>
</reference>
<gene>
    <name evidence="1" type="ORF">ACFFNY_25250</name>
</gene>
<evidence type="ECO:0000313" key="1">
    <source>
        <dbReference type="EMBL" id="MFB9754894.1"/>
    </source>
</evidence>
<accession>A0ABV5W2U5</accession>
<dbReference type="RefSeq" id="WP_344909910.1">
    <property type="nucleotide sequence ID" value="NZ_BAAAYO010000008.1"/>
</dbReference>
<sequence>MIKSPVGLALSAAALLLALSPEARKTARKWAVKATEMALDLSEQAKTAASSITKTK</sequence>